<accession>A0ABW5NSK6</accession>
<protein>
    <submittedName>
        <fullName evidence="1">Uncharacterized protein</fullName>
    </submittedName>
</protein>
<organism evidence="1 2">
    <name type="scientific">Flavobacterium suzhouense</name>
    <dbReference type="NCBI Taxonomy" id="1529638"/>
    <lineage>
        <taxon>Bacteria</taxon>
        <taxon>Pseudomonadati</taxon>
        <taxon>Bacteroidota</taxon>
        <taxon>Flavobacteriia</taxon>
        <taxon>Flavobacteriales</taxon>
        <taxon>Flavobacteriaceae</taxon>
        <taxon>Flavobacterium</taxon>
    </lineage>
</organism>
<sequence length="84" mass="10215">MIYYHRSYNKNYKTYDKYKVLTENIPLDEKEGFEELTWYFREKDSLLSLGPRLEYKVVSYSKDTILLSGYKYKGSFRMIRTPDS</sequence>
<proteinExistence type="predicted"/>
<evidence type="ECO:0000313" key="2">
    <source>
        <dbReference type="Proteomes" id="UP001597480"/>
    </source>
</evidence>
<dbReference type="Proteomes" id="UP001597480">
    <property type="component" value="Unassembled WGS sequence"/>
</dbReference>
<evidence type="ECO:0000313" key="1">
    <source>
        <dbReference type="EMBL" id="MFD2601013.1"/>
    </source>
</evidence>
<gene>
    <name evidence="1" type="ORF">ACFSR3_03005</name>
</gene>
<reference evidence="2" key="1">
    <citation type="journal article" date="2019" name="Int. J. Syst. Evol. Microbiol.">
        <title>The Global Catalogue of Microorganisms (GCM) 10K type strain sequencing project: providing services to taxonomists for standard genome sequencing and annotation.</title>
        <authorList>
            <consortium name="The Broad Institute Genomics Platform"/>
            <consortium name="The Broad Institute Genome Sequencing Center for Infectious Disease"/>
            <person name="Wu L."/>
            <person name="Ma J."/>
        </authorList>
    </citation>
    <scope>NUCLEOTIDE SEQUENCE [LARGE SCALE GENOMIC DNA]</scope>
    <source>
        <strain evidence="2">KCTC 42107</strain>
    </source>
</reference>
<dbReference type="EMBL" id="JBHUMD010000005">
    <property type="protein sequence ID" value="MFD2601013.1"/>
    <property type="molecule type" value="Genomic_DNA"/>
</dbReference>
<comment type="caution">
    <text evidence="1">The sequence shown here is derived from an EMBL/GenBank/DDBJ whole genome shotgun (WGS) entry which is preliminary data.</text>
</comment>
<dbReference type="RefSeq" id="WP_379819660.1">
    <property type="nucleotide sequence ID" value="NZ_JBHUMD010000005.1"/>
</dbReference>
<name>A0ABW5NSK6_9FLAO</name>
<keyword evidence="2" id="KW-1185">Reference proteome</keyword>